<gene>
    <name evidence="2" type="ORF">T11_2198</name>
</gene>
<proteinExistence type="predicted"/>
<dbReference type="Pfam" id="PF12884">
    <property type="entry name" value="TORC_N"/>
    <property type="match status" value="1"/>
</dbReference>
<evidence type="ECO:0000259" key="1">
    <source>
        <dbReference type="Pfam" id="PF12884"/>
    </source>
</evidence>
<dbReference type="GO" id="GO:0051289">
    <property type="term" value="P:protein homotetramerization"/>
    <property type="evidence" value="ECO:0007669"/>
    <property type="project" value="InterPro"/>
</dbReference>
<dbReference type="EMBL" id="JYDP01000154">
    <property type="protein sequence ID" value="KRZ04814.1"/>
    <property type="molecule type" value="Genomic_DNA"/>
</dbReference>
<feature type="domain" description="Transducer of regulated CREB activity N-terminal" evidence="1">
    <location>
        <begin position="58"/>
        <end position="92"/>
    </location>
</feature>
<accession>A0A0V1H2S0</accession>
<dbReference type="AlphaFoldDB" id="A0A0V1H2S0"/>
<comment type="caution">
    <text evidence="2">The sequence shown here is derived from an EMBL/GenBank/DDBJ whole genome shotgun (WGS) entry which is preliminary data.</text>
</comment>
<sequence>MERCEEAEQTDTVRQAINIYMLFVRVIAMLLRSVVKKLCLALDIVQNLPAVLMASGIPRKFSEKIAIQQRKLNEDQSAFEQIMAEVHSITRNLKPSVLRFTLGSARAVIAPF</sequence>
<protein>
    <recommendedName>
        <fullName evidence="1">Transducer of regulated CREB activity N-terminal domain-containing protein</fullName>
    </recommendedName>
</protein>
<evidence type="ECO:0000313" key="2">
    <source>
        <dbReference type="EMBL" id="KRZ04814.1"/>
    </source>
</evidence>
<evidence type="ECO:0000313" key="3">
    <source>
        <dbReference type="Proteomes" id="UP000055024"/>
    </source>
</evidence>
<name>A0A0V1H2S0_9BILA</name>
<reference evidence="2 3" key="1">
    <citation type="submission" date="2015-01" db="EMBL/GenBank/DDBJ databases">
        <title>Evolution of Trichinella species and genotypes.</title>
        <authorList>
            <person name="Korhonen P.K."/>
            <person name="Edoardo P."/>
            <person name="Giuseppe L.R."/>
            <person name="Gasser R.B."/>
        </authorList>
    </citation>
    <scope>NUCLEOTIDE SEQUENCE [LARGE SCALE GENOMIC DNA]</scope>
    <source>
        <strain evidence="2">ISS1029</strain>
    </source>
</reference>
<dbReference type="Proteomes" id="UP000055024">
    <property type="component" value="Unassembled WGS sequence"/>
</dbReference>
<organism evidence="2 3">
    <name type="scientific">Trichinella zimbabwensis</name>
    <dbReference type="NCBI Taxonomy" id="268475"/>
    <lineage>
        <taxon>Eukaryota</taxon>
        <taxon>Metazoa</taxon>
        <taxon>Ecdysozoa</taxon>
        <taxon>Nematoda</taxon>
        <taxon>Enoplea</taxon>
        <taxon>Dorylaimia</taxon>
        <taxon>Trichinellida</taxon>
        <taxon>Trichinellidae</taxon>
        <taxon>Trichinella</taxon>
    </lineage>
</organism>
<keyword evidence="3" id="KW-1185">Reference proteome</keyword>
<dbReference type="GO" id="GO:0008140">
    <property type="term" value="F:cAMP response element binding protein binding"/>
    <property type="evidence" value="ECO:0007669"/>
    <property type="project" value="InterPro"/>
</dbReference>
<dbReference type="InterPro" id="IPR024783">
    <property type="entry name" value="TORC_N"/>
</dbReference>
<dbReference type="OrthoDB" id="8947034at2759"/>